<proteinExistence type="predicted"/>
<name>A0A2Z6MA26_TRISU</name>
<dbReference type="AlphaFoldDB" id="A0A2Z6MA26"/>
<sequence length="111" mass="12948">MLNSADHDIKVHIKERFIQFVYPETTTMRPPPNRVKTKGVPKGWSNRPSYTQEERSTKHSPYGFEHAETQYLDTHVSFLAQLGTIASFLAPIYCKRQRCWSGWTLWIPCCC</sequence>
<evidence type="ECO:0000313" key="2">
    <source>
        <dbReference type="EMBL" id="GAU18973.1"/>
    </source>
</evidence>
<keyword evidence="3" id="KW-1185">Reference proteome</keyword>
<accession>A0A2Z6MA26</accession>
<dbReference type="Proteomes" id="UP000242715">
    <property type="component" value="Unassembled WGS sequence"/>
</dbReference>
<organism evidence="2 3">
    <name type="scientific">Trifolium subterraneum</name>
    <name type="common">Subterranean clover</name>
    <dbReference type="NCBI Taxonomy" id="3900"/>
    <lineage>
        <taxon>Eukaryota</taxon>
        <taxon>Viridiplantae</taxon>
        <taxon>Streptophyta</taxon>
        <taxon>Embryophyta</taxon>
        <taxon>Tracheophyta</taxon>
        <taxon>Spermatophyta</taxon>
        <taxon>Magnoliopsida</taxon>
        <taxon>eudicotyledons</taxon>
        <taxon>Gunneridae</taxon>
        <taxon>Pentapetalae</taxon>
        <taxon>rosids</taxon>
        <taxon>fabids</taxon>
        <taxon>Fabales</taxon>
        <taxon>Fabaceae</taxon>
        <taxon>Papilionoideae</taxon>
        <taxon>50 kb inversion clade</taxon>
        <taxon>NPAAA clade</taxon>
        <taxon>Hologalegina</taxon>
        <taxon>IRL clade</taxon>
        <taxon>Trifolieae</taxon>
        <taxon>Trifolium</taxon>
    </lineage>
</organism>
<evidence type="ECO:0000256" key="1">
    <source>
        <dbReference type="SAM" id="MobiDB-lite"/>
    </source>
</evidence>
<gene>
    <name evidence="2" type="ORF">TSUD_178900</name>
</gene>
<evidence type="ECO:0000313" key="3">
    <source>
        <dbReference type="Proteomes" id="UP000242715"/>
    </source>
</evidence>
<protein>
    <submittedName>
        <fullName evidence="2">Uncharacterized protein</fullName>
    </submittedName>
</protein>
<dbReference type="EMBL" id="DF973191">
    <property type="protein sequence ID" value="GAU18973.1"/>
    <property type="molecule type" value="Genomic_DNA"/>
</dbReference>
<feature type="region of interest" description="Disordered" evidence="1">
    <location>
        <begin position="28"/>
        <end position="60"/>
    </location>
</feature>
<reference evidence="3" key="1">
    <citation type="journal article" date="2017" name="Front. Plant Sci.">
        <title>Climate Clever Clovers: New Paradigm to Reduce the Environmental Footprint of Ruminants by Breeding Low Methanogenic Forages Utilizing Haplotype Variation.</title>
        <authorList>
            <person name="Kaur P."/>
            <person name="Appels R."/>
            <person name="Bayer P.E."/>
            <person name="Keeble-Gagnere G."/>
            <person name="Wang J."/>
            <person name="Hirakawa H."/>
            <person name="Shirasawa K."/>
            <person name="Vercoe P."/>
            <person name="Stefanova K."/>
            <person name="Durmic Z."/>
            <person name="Nichols P."/>
            <person name="Revell C."/>
            <person name="Isobe S.N."/>
            <person name="Edwards D."/>
            <person name="Erskine W."/>
        </authorList>
    </citation>
    <scope>NUCLEOTIDE SEQUENCE [LARGE SCALE GENOMIC DNA]</scope>
    <source>
        <strain evidence="3">cv. Daliak</strain>
    </source>
</reference>